<proteinExistence type="predicted"/>
<evidence type="ECO:0000313" key="2">
    <source>
        <dbReference type="Proteomes" id="UP001341281"/>
    </source>
</evidence>
<protein>
    <submittedName>
        <fullName evidence="1">Uncharacterized protein</fullName>
    </submittedName>
</protein>
<dbReference type="PANTHER" id="PTHR11439:SF483">
    <property type="entry name" value="PEPTIDE SYNTHASE GLIP-LIKE, PUTATIVE (AFU_ORTHOLOGUE AFUA_3G12920)-RELATED"/>
    <property type="match status" value="1"/>
</dbReference>
<accession>A0AAQ3WE92</accession>
<gene>
    <name evidence="1" type="ORF">U9M48_008948</name>
</gene>
<dbReference type="EMBL" id="CP144746">
    <property type="protein sequence ID" value="WVZ58707.1"/>
    <property type="molecule type" value="Genomic_DNA"/>
</dbReference>
<dbReference type="PANTHER" id="PTHR11439">
    <property type="entry name" value="GAG-POL-RELATED RETROTRANSPOSON"/>
    <property type="match status" value="1"/>
</dbReference>
<keyword evidence="2" id="KW-1185">Reference proteome</keyword>
<dbReference type="Proteomes" id="UP001341281">
    <property type="component" value="Chromosome 02"/>
</dbReference>
<evidence type="ECO:0000313" key="1">
    <source>
        <dbReference type="EMBL" id="WVZ58707.1"/>
    </source>
</evidence>
<name>A0AAQ3WE92_PASNO</name>
<dbReference type="AlphaFoldDB" id="A0AAQ3WE92"/>
<reference evidence="1 2" key="1">
    <citation type="submission" date="2024-02" db="EMBL/GenBank/DDBJ databases">
        <title>High-quality chromosome-scale genome assembly of Pensacola bahiagrass (Paspalum notatum Flugge var. saurae).</title>
        <authorList>
            <person name="Vega J.M."/>
            <person name="Podio M."/>
            <person name="Orjuela J."/>
            <person name="Siena L.A."/>
            <person name="Pessino S.C."/>
            <person name="Combes M.C."/>
            <person name="Mariac C."/>
            <person name="Albertini E."/>
            <person name="Pupilli F."/>
            <person name="Ortiz J.P.A."/>
            <person name="Leblanc O."/>
        </authorList>
    </citation>
    <scope>NUCLEOTIDE SEQUENCE [LARGE SCALE GENOMIC DNA]</scope>
    <source>
        <strain evidence="1">R1</strain>
        <tissue evidence="1">Leaf</tissue>
    </source>
</reference>
<dbReference type="CDD" id="cd09272">
    <property type="entry name" value="RNase_HI_RT_Ty1"/>
    <property type="match status" value="1"/>
</dbReference>
<sequence length="192" mass="21602">MFSVCLCASFQPAPKESHLTAVKRILWYLKHTPSIGLWYPEGAKLELLGYSDSDFTGYRVDCKSASGGCYLLRQSLVSWLSKKQNCVALSSAEAEYIATGACCTQILYMKQSLLDFGISVVKIAKNHVQHSRTKHIGIRHHFLRGHEAKGDSILTRVRFEDQLADIFTKPLDESTFVRLRSELNVLDSSNIM</sequence>
<organism evidence="1 2">
    <name type="scientific">Paspalum notatum var. saurae</name>
    <dbReference type="NCBI Taxonomy" id="547442"/>
    <lineage>
        <taxon>Eukaryota</taxon>
        <taxon>Viridiplantae</taxon>
        <taxon>Streptophyta</taxon>
        <taxon>Embryophyta</taxon>
        <taxon>Tracheophyta</taxon>
        <taxon>Spermatophyta</taxon>
        <taxon>Magnoliopsida</taxon>
        <taxon>Liliopsida</taxon>
        <taxon>Poales</taxon>
        <taxon>Poaceae</taxon>
        <taxon>PACMAD clade</taxon>
        <taxon>Panicoideae</taxon>
        <taxon>Andropogonodae</taxon>
        <taxon>Paspaleae</taxon>
        <taxon>Paspalinae</taxon>
        <taxon>Paspalum</taxon>
    </lineage>
</organism>